<feature type="transmembrane region" description="Helical" evidence="1">
    <location>
        <begin position="210"/>
        <end position="228"/>
    </location>
</feature>
<sequence length="466" mass="51961">MATRQLIEYIRGQLKSAITKEDLRRTLVASGWREGDVDEAYFAADEEQKEPPKPPEEKSSELRENINIVESGIFKNPFRLLKEAFEYYKKRAFTLIGISLVPFVIAFAFIAIGAIAILLLSFLSAGAGIFIAGSIFALVVAFIITLLIFGIWAQAALFMGIVASDENIGIRESFRRARGKILSMYWVMILSIFIFIGGFVLLIIPALIFATWFSFAIFVFFAEGTRGLDALLKSKEYVRGRFWGVLGRIVFMFTLFMMVVYAPLIVFGFETEERGLLFSGVISSPLVGSILTNIFSFILGPLFSLYYFVLYRNLKALKGEFVYVASRRARVNFSLVGALGVVAPLIVVAGLMFSFAGVFPDWFNSLKEKKGSEETIKMPALFNARNRGFDAQRKAGIVNITIALESYYIENSFYPESLDQLVPGHSTSVPTDPVTGTPYDYSRVNNGAGYWVCATLAGGQEYCKDK</sequence>
<name>A0A1G2H226_9BACT</name>
<feature type="transmembrane region" description="Helical" evidence="1">
    <location>
        <begin position="92"/>
        <end position="123"/>
    </location>
</feature>
<evidence type="ECO:0000313" key="3">
    <source>
        <dbReference type="Proteomes" id="UP000177954"/>
    </source>
</evidence>
<comment type="caution">
    <text evidence="2">The sequence shown here is derived from an EMBL/GenBank/DDBJ whole genome shotgun (WGS) entry which is preliminary data.</text>
</comment>
<reference evidence="2 3" key="1">
    <citation type="journal article" date="2016" name="Nat. Commun.">
        <title>Thousands of microbial genomes shed light on interconnected biogeochemical processes in an aquifer system.</title>
        <authorList>
            <person name="Anantharaman K."/>
            <person name="Brown C.T."/>
            <person name="Hug L.A."/>
            <person name="Sharon I."/>
            <person name="Castelle C.J."/>
            <person name="Probst A.J."/>
            <person name="Thomas B.C."/>
            <person name="Singh A."/>
            <person name="Wilkins M.J."/>
            <person name="Karaoz U."/>
            <person name="Brodie E.L."/>
            <person name="Williams K.H."/>
            <person name="Hubbard S.S."/>
            <person name="Banfield J.F."/>
        </authorList>
    </citation>
    <scope>NUCLEOTIDE SEQUENCE [LARGE SCALE GENOMIC DNA]</scope>
</reference>
<dbReference type="SUPFAM" id="SSF54523">
    <property type="entry name" value="Pili subunits"/>
    <property type="match status" value="1"/>
</dbReference>
<feature type="transmembrane region" description="Helical" evidence="1">
    <location>
        <begin position="249"/>
        <end position="269"/>
    </location>
</feature>
<proteinExistence type="predicted"/>
<protein>
    <recommendedName>
        <fullName evidence="4">DUF5671 domain-containing protein</fullName>
    </recommendedName>
</protein>
<keyword evidence="1" id="KW-0812">Transmembrane</keyword>
<feature type="transmembrane region" description="Helical" evidence="1">
    <location>
        <begin position="331"/>
        <end position="359"/>
    </location>
</feature>
<feature type="transmembrane region" description="Helical" evidence="1">
    <location>
        <begin position="289"/>
        <end position="310"/>
    </location>
</feature>
<feature type="transmembrane region" description="Helical" evidence="1">
    <location>
        <begin position="129"/>
        <end position="162"/>
    </location>
</feature>
<feature type="transmembrane region" description="Helical" evidence="1">
    <location>
        <begin position="183"/>
        <end position="204"/>
    </location>
</feature>
<evidence type="ECO:0000256" key="1">
    <source>
        <dbReference type="SAM" id="Phobius"/>
    </source>
</evidence>
<dbReference type="Proteomes" id="UP000177954">
    <property type="component" value="Unassembled WGS sequence"/>
</dbReference>
<organism evidence="2 3">
    <name type="scientific">Candidatus Ryanbacteria bacterium RIFCSPLOWO2_02_FULL_47_14</name>
    <dbReference type="NCBI Taxonomy" id="1802129"/>
    <lineage>
        <taxon>Bacteria</taxon>
        <taxon>Candidatus Ryaniibacteriota</taxon>
    </lineage>
</organism>
<dbReference type="STRING" id="1802129.A3J04_04290"/>
<dbReference type="AlphaFoldDB" id="A0A1G2H226"/>
<keyword evidence="1" id="KW-0472">Membrane</keyword>
<accession>A0A1G2H226</accession>
<evidence type="ECO:0008006" key="4">
    <source>
        <dbReference type="Google" id="ProtNLM"/>
    </source>
</evidence>
<keyword evidence="1" id="KW-1133">Transmembrane helix</keyword>
<dbReference type="EMBL" id="MHNZ01000020">
    <property type="protein sequence ID" value="OGZ56291.1"/>
    <property type="molecule type" value="Genomic_DNA"/>
</dbReference>
<evidence type="ECO:0000313" key="2">
    <source>
        <dbReference type="EMBL" id="OGZ56291.1"/>
    </source>
</evidence>
<dbReference type="InterPro" id="IPR045584">
    <property type="entry name" value="Pilin-like"/>
</dbReference>
<dbReference type="Gene3D" id="3.30.700.10">
    <property type="entry name" value="Glycoprotein, Type 4 Pilin"/>
    <property type="match status" value="1"/>
</dbReference>
<gene>
    <name evidence="2" type="ORF">A3J04_04290</name>
</gene>